<dbReference type="EMBL" id="QGDJ01000013">
    <property type="protein sequence ID" value="PWJ13846.1"/>
    <property type="molecule type" value="Genomic_DNA"/>
</dbReference>
<evidence type="ECO:0000313" key="6">
    <source>
        <dbReference type="EMBL" id="SSA50359.1"/>
    </source>
</evidence>
<dbReference type="Pfam" id="PF12833">
    <property type="entry name" value="HTH_18"/>
    <property type="match status" value="1"/>
</dbReference>
<keyword evidence="3" id="KW-0804">Transcription</keyword>
<keyword evidence="7" id="KW-1185">Reference proteome</keyword>
<dbReference type="Gene3D" id="1.10.10.60">
    <property type="entry name" value="Homeodomain-like"/>
    <property type="match status" value="1"/>
</dbReference>
<evidence type="ECO:0000256" key="3">
    <source>
        <dbReference type="ARBA" id="ARBA00023163"/>
    </source>
</evidence>
<dbReference type="SUPFAM" id="SSF46689">
    <property type="entry name" value="Homeodomain-like"/>
    <property type="match status" value="1"/>
</dbReference>
<feature type="domain" description="HTH araC/xylS-type" evidence="4">
    <location>
        <begin position="165"/>
        <end position="268"/>
    </location>
</feature>
<reference evidence="5 7" key="3">
    <citation type="submission" date="2018-03" db="EMBL/GenBank/DDBJ databases">
        <title>Genomic Encyclopedia of Archaeal and Bacterial Type Strains, Phase II (KMG-II): from individual species to whole genera.</title>
        <authorList>
            <person name="Goeker M."/>
        </authorList>
    </citation>
    <scope>NUCLEOTIDE SEQUENCE [LARGE SCALE GENOMIC DNA]</scope>
    <source>
        <strain evidence="5 7">DSM 25227</strain>
    </source>
</reference>
<dbReference type="PANTHER" id="PTHR46796:SF2">
    <property type="entry name" value="TRANSCRIPTIONAL REGULATORY PROTEIN"/>
    <property type="match status" value="1"/>
</dbReference>
<evidence type="ECO:0000256" key="2">
    <source>
        <dbReference type="ARBA" id="ARBA00023125"/>
    </source>
</evidence>
<keyword evidence="2 6" id="KW-0238">DNA-binding</keyword>
<evidence type="ECO:0000313" key="8">
    <source>
        <dbReference type="Proteomes" id="UP000251571"/>
    </source>
</evidence>
<dbReference type="SUPFAM" id="SSF51215">
    <property type="entry name" value="Regulatory protein AraC"/>
    <property type="match status" value="1"/>
</dbReference>
<dbReference type="GO" id="GO:0003700">
    <property type="term" value="F:DNA-binding transcription factor activity"/>
    <property type="evidence" value="ECO:0007669"/>
    <property type="project" value="InterPro"/>
</dbReference>
<proteinExistence type="predicted"/>
<evidence type="ECO:0000256" key="1">
    <source>
        <dbReference type="ARBA" id="ARBA00023015"/>
    </source>
</evidence>
<protein>
    <submittedName>
        <fullName evidence="5">AraC-like DNA-binding protein</fullName>
    </submittedName>
    <submittedName>
        <fullName evidence="6">AraC-type DNA-binding protein</fullName>
    </submittedName>
</protein>
<name>A0A2Y9B843_9RHOB</name>
<dbReference type="SMART" id="SM00342">
    <property type="entry name" value="HTH_ARAC"/>
    <property type="match status" value="1"/>
</dbReference>
<dbReference type="InterPro" id="IPR003313">
    <property type="entry name" value="AraC-bd"/>
</dbReference>
<dbReference type="InterPro" id="IPR050204">
    <property type="entry name" value="AraC_XylS_family_regulators"/>
</dbReference>
<gene>
    <name evidence="5" type="ORF">BCF38_11377</name>
    <name evidence="6" type="ORF">SAMN05421539_11377</name>
</gene>
<dbReference type="EMBL" id="UETC01000013">
    <property type="protein sequence ID" value="SSA50359.1"/>
    <property type="molecule type" value="Genomic_DNA"/>
</dbReference>
<reference evidence="6" key="1">
    <citation type="submission" date="2016-10" db="EMBL/GenBank/DDBJ databases">
        <authorList>
            <person name="Cai Z."/>
        </authorList>
    </citation>
    <scope>NUCLEOTIDE SEQUENCE [LARGE SCALE GENOMIC DNA]</scope>
    <source>
        <strain evidence="6">DSM 25227</strain>
    </source>
</reference>
<dbReference type="PROSITE" id="PS01124">
    <property type="entry name" value="HTH_ARAC_FAMILY_2"/>
    <property type="match status" value="1"/>
</dbReference>
<organism evidence="6 8">
    <name type="scientific">Jannaschia seohaensis</name>
    <dbReference type="NCBI Taxonomy" id="475081"/>
    <lineage>
        <taxon>Bacteria</taxon>
        <taxon>Pseudomonadati</taxon>
        <taxon>Pseudomonadota</taxon>
        <taxon>Alphaproteobacteria</taxon>
        <taxon>Rhodobacterales</taxon>
        <taxon>Roseobacteraceae</taxon>
        <taxon>Jannaschia</taxon>
    </lineage>
</organism>
<evidence type="ECO:0000259" key="4">
    <source>
        <dbReference type="PROSITE" id="PS01124"/>
    </source>
</evidence>
<accession>A0A2Y9B843</accession>
<dbReference type="Proteomes" id="UP000251571">
    <property type="component" value="Unassembled WGS sequence"/>
</dbReference>
<dbReference type="AlphaFoldDB" id="A0A2Y9B843"/>
<dbReference type="GO" id="GO:0043565">
    <property type="term" value="F:sequence-specific DNA binding"/>
    <property type="evidence" value="ECO:0007669"/>
    <property type="project" value="InterPro"/>
</dbReference>
<evidence type="ECO:0000313" key="5">
    <source>
        <dbReference type="EMBL" id="PWJ13846.1"/>
    </source>
</evidence>
<reference evidence="8" key="2">
    <citation type="submission" date="2016-10" db="EMBL/GenBank/DDBJ databases">
        <authorList>
            <person name="Varghese N."/>
            <person name="Submissions S."/>
        </authorList>
    </citation>
    <scope>NUCLEOTIDE SEQUENCE [LARGE SCALE GENOMIC DNA]</scope>
    <source>
        <strain evidence="8">DSM 25227</strain>
    </source>
</reference>
<dbReference type="PANTHER" id="PTHR46796">
    <property type="entry name" value="HTH-TYPE TRANSCRIPTIONAL ACTIVATOR RHAS-RELATED"/>
    <property type="match status" value="1"/>
</dbReference>
<dbReference type="InterPro" id="IPR009057">
    <property type="entry name" value="Homeodomain-like_sf"/>
</dbReference>
<dbReference type="Proteomes" id="UP000245839">
    <property type="component" value="Unassembled WGS sequence"/>
</dbReference>
<dbReference type="OrthoDB" id="9793400at2"/>
<dbReference type="Pfam" id="PF02311">
    <property type="entry name" value="AraC_binding"/>
    <property type="match status" value="1"/>
</dbReference>
<dbReference type="InterPro" id="IPR037923">
    <property type="entry name" value="HTH-like"/>
</dbReference>
<sequence length="269" mass="29731">MTKSRYHHLAWLHGVEVLEASFTNETFGRHSHEGFAIGAIAEGVAGYDFRGERTLLPPGTLSLMNPEEPHNGFSPTSLLRYNMIYASEGAVHQILGLRKLHGFPAVAPEDRSMLVSQALARLAGVLNQPQELNWKLRVEEAVHDALALCFVRYGKAQFHKAGSEASAIKLLKEKISAAVENEDEISLSTLANTVQLSKSYLIRATRRATGQTPHGLVLKARTEKAHRLLLQKVPAAEAAVASGFYDQAHLIRQYRRRYGVTPGAIIRHL</sequence>
<dbReference type="InterPro" id="IPR018060">
    <property type="entry name" value="HTH_AraC"/>
</dbReference>
<keyword evidence="1" id="KW-0805">Transcription regulation</keyword>
<evidence type="ECO:0000313" key="7">
    <source>
        <dbReference type="Proteomes" id="UP000245839"/>
    </source>
</evidence>